<keyword evidence="1" id="KW-0862">Zinc</keyword>
<dbReference type="Pfam" id="PF01807">
    <property type="entry name" value="Zn_ribbon_DnaG"/>
    <property type="match status" value="1"/>
</dbReference>
<comment type="function">
    <text evidence="1">RNA polymerase that catalyzes the synthesis of short RNA molecules used as primers for DNA polymerase during DNA replication.</text>
</comment>
<dbReference type="SUPFAM" id="SSF57783">
    <property type="entry name" value="Zinc beta-ribbon"/>
    <property type="match status" value="1"/>
</dbReference>
<dbReference type="PROSITE" id="PS50880">
    <property type="entry name" value="TOPRIM"/>
    <property type="match status" value="1"/>
</dbReference>
<dbReference type="CDD" id="cd03364">
    <property type="entry name" value="TOPRIM_DnaG_primases"/>
    <property type="match status" value="1"/>
</dbReference>
<comment type="domain">
    <text evidence="1">Contains an N-terminal zinc-binding domain, a central core domain that contains the primase activity, and a C-terminal DnaB-binding domain.</text>
</comment>
<protein>
    <recommendedName>
        <fullName evidence="1">DNA primase</fullName>
        <ecNumber evidence="1">2.7.7.101</ecNumber>
    </recommendedName>
</protein>
<keyword evidence="1" id="KW-0479">Metal-binding</keyword>
<dbReference type="InterPro" id="IPR030846">
    <property type="entry name" value="DnaG_bac"/>
</dbReference>
<dbReference type="SUPFAM" id="SSF56731">
    <property type="entry name" value="DNA primase core"/>
    <property type="match status" value="1"/>
</dbReference>
<keyword evidence="1" id="KW-0238">DNA-binding</keyword>
<dbReference type="PANTHER" id="PTHR30313">
    <property type="entry name" value="DNA PRIMASE"/>
    <property type="match status" value="1"/>
</dbReference>
<dbReference type="SMART" id="SM00400">
    <property type="entry name" value="ZnF_CHCC"/>
    <property type="match status" value="1"/>
</dbReference>
<evidence type="ECO:0000313" key="4">
    <source>
        <dbReference type="EMBL" id="AUN96864.1"/>
    </source>
</evidence>
<dbReference type="InterPro" id="IPR037068">
    <property type="entry name" value="DNA_primase_core_N_sf"/>
</dbReference>
<dbReference type="Pfam" id="PF08275">
    <property type="entry name" value="DNAG_N"/>
    <property type="match status" value="1"/>
</dbReference>
<dbReference type="InterPro" id="IPR013264">
    <property type="entry name" value="DNAG_N"/>
</dbReference>
<keyword evidence="1" id="KW-0235">DNA replication</keyword>
<dbReference type="InterPro" id="IPR006295">
    <property type="entry name" value="DNA_primase_DnaG"/>
</dbReference>
<comment type="subunit">
    <text evidence="1">Monomer. Interacts with DnaB.</text>
</comment>
<feature type="coiled-coil region" evidence="2">
    <location>
        <begin position="585"/>
        <end position="632"/>
    </location>
</feature>
<dbReference type="GO" id="GO:0008270">
    <property type="term" value="F:zinc ion binding"/>
    <property type="evidence" value="ECO:0007669"/>
    <property type="project" value="UniProtKB-UniRule"/>
</dbReference>
<comment type="cofactor">
    <cofactor evidence="1">
        <name>Zn(2+)</name>
        <dbReference type="ChEBI" id="CHEBI:29105"/>
    </cofactor>
    <text evidence="1">Binds 1 zinc ion per monomer.</text>
</comment>
<keyword evidence="1" id="KW-0548">Nucleotidyltransferase</keyword>
<reference evidence="4 5" key="1">
    <citation type="submission" date="2018-01" db="EMBL/GenBank/DDBJ databases">
        <title>Complete genome sequence of Bacteriovorax stolpii DSM12778.</title>
        <authorList>
            <person name="Tang B."/>
            <person name="Chang J."/>
        </authorList>
    </citation>
    <scope>NUCLEOTIDE SEQUENCE [LARGE SCALE GENOMIC DNA]</scope>
    <source>
        <strain evidence="4 5">DSM 12778</strain>
    </source>
</reference>
<comment type="catalytic activity">
    <reaction evidence="1">
        <text>ssDNA + n NTP = ssDNA/pppN(pN)n-1 hybrid + (n-1) diphosphate.</text>
        <dbReference type="EC" id="2.7.7.101"/>
    </reaction>
</comment>
<gene>
    <name evidence="1 4" type="primary">dnaG</name>
    <name evidence="4" type="ORF">C0V70_01830</name>
</gene>
<dbReference type="InterPro" id="IPR006171">
    <property type="entry name" value="TOPRIM_dom"/>
</dbReference>
<dbReference type="Proteomes" id="UP000235584">
    <property type="component" value="Chromosome"/>
</dbReference>
<organism evidence="4 5">
    <name type="scientific">Bacteriovorax stolpii</name>
    <name type="common">Bdellovibrio stolpii</name>
    <dbReference type="NCBI Taxonomy" id="960"/>
    <lineage>
        <taxon>Bacteria</taxon>
        <taxon>Pseudomonadati</taxon>
        <taxon>Bdellovibrionota</taxon>
        <taxon>Bacteriovoracia</taxon>
        <taxon>Bacteriovoracales</taxon>
        <taxon>Bacteriovoracaceae</taxon>
        <taxon>Bacteriovorax</taxon>
    </lineage>
</organism>
<dbReference type="OrthoDB" id="5287443at2"/>
<sequence length="638" mass="72409">MSLDDLKQKIKEEIPISSVIGNYLAIKRSGSAQVSLCPFHGDTKPSMNINDSKKIFKCFACGAAGDAITFVMKYRNLDYVEALKEICNKQGINFDSYQEEKKTNPKVEMAKKILTRTALLYRKTASSGAFAPYTSFIKNRGLNEEIATTYSLGFAPNRNSITDYLKSIPDPKDRDFAISTALDIGLIRRDKNDPNAQYDTFRDRIIFPIWDQFGQVVGFTSRAIRDDQKAKYMNSVESFIFIKSNILYGFHLAKNAIREKDAVILVEGNMDQIAMYNNGFKNTVAVMGVALGTNSLERIVGLTKNVYLALDSDKAGFIAMERINKQLAEKGLVAKYIEFSPQKDPDDYLKANGALAMQEKLDNAIPAFDILLGALIPEKLPEVLDRKLEILNKAFEVLAPLKMELSATERVVSFAKRLGLKADSAQIVKSYQDHLSKTTEKPKFIQPKKEQPTEEPAYTDSDFIPDANEEFHFDAEISPPQIFLSKMEKLLVQEVVQLPSLLNMDKMNEILDLVGNDEVKKYIGKIRKITMEVDDSEYESVVLNVTNSPEYSIDLREVVTSAFYNYKPKDADNKTKQRLLFDLKIKLHMEQLKNKKDEIKRLQQTCESEEEMTNLLTRLLEVEKNIQQLKNSKPEKIS</sequence>
<evidence type="ECO:0000256" key="3">
    <source>
        <dbReference type="SAM" id="MobiDB-lite"/>
    </source>
</evidence>
<feature type="compositionally biased region" description="Basic and acidic residues" evidence="3">
    <location>
        <begin position="439"/>
        <end position="452"/>
    </location>
</feature>
<accession>A0A2K9NQ17</accession>
<dbReference type="GO" id="GO:1990077">
    <property type="term" value="C:primosome complex"/>
    <property type="evidence" value="ECO:0007669"/>
    <property type="project" value="UniProtKB-KW"/>
</dbReference>
<dbReference type="Pfam" id="PF13155">
    <property type="entry name" value="Toprim_2"/>
    <property type="match status" value="1"/>
</dbReference>
<keyword evidence="1" id="KW-0804">Transcription</keyword>
<dbReference type="EMBL" id="CP025704">
    <property type="protein sequence ID" value="AUN96864.1"/>
    <property type="molecule type" value="Genomic_DNA"/>
</dbReference>
<keyword evidence="1" id="KW-0639">Primosome</keyword>
<dbReference type="GO" id="GO:0000428">
    <property type="term" value="C:DNA-directed RNA polymerase complex"/>
    <property type="evidence" value="ECO:0007669"/>
    <property type="project" value="UniProtKB-KW"/>
</dbReference>
<dbReference type="InterPro" id="IPR034151">
    <property type="entry name" value="TOPRIM_DnaG_bac"/>
</dbReference>
<dbReference type="EC" id="2.7.7.101" evidence="1"/>
<evidence type="ECO:0000256" key="1">
    <source>
        <dbReference type="HAMAP-Rule" id="MF_00974"/>
    </source>
</evidence>
<dbReference type="KEGG" id="bsto:C0V70_01830"/>
<dbReference type="GO" id="GO:0005737">
    <property type="term" value="C:cytoplasm"/>
    <property type="evidence" value="ECO:0007669"/>
    <property type="project" value="TreeGrafter"/>
</dbReference>
<dbReference type="HAMAP" id="MF_00974">
    <property type="entry name" value="DNA_primase_DnaG"/>
    <property type="match status" value="1"/>
</dbReference>
<feature type="zinc finger region" description="CHC2-type" evidence="1">
    <location>
        <begin position="37"/>
        <end position="61"/>
    </location>
</feature>
<dbReference type="Gene3D" id="3.40.1360.10">
    <property type="match status" value="1"/>
</dbReference>
<dbReference type="PANTHER" id="PTHR30313:SF2">
    <property type="entry name" value="DNA PRIMASE"/>
    <property type="match status" value="1"/>
</dbReference>
<comment type="similarity">
    <text evidence="1">Belongs to the DnaG primase family.</text>
</comment>
<dbReference type="Gene3D" id="3.90.980.10">
    <property type="entry name" value="DNA primase, catalytic core, N-terminal domain"/>
    <property type="match status" value="1"/>
</dbReference>
<dbReference type="GO" id="GO:0006269">
    <property type="term" value="P:DNA replication, synthesis of primer"/>
    <property type="evidence" value="ECO:0007669"/>
    <property type="project" value="UniProtKB-UniRule"/>
</dbReference>
<keyword evidence="1" id="KW-0808">Transferase</keyword>
<dbReference type="InterPro" id="IPR050219">
    <property type="entry name" value="DnaG_primase"/>
</dbReference>
<dbReference type="RefSeq" id="WP_102242159.1">
    <property type="nucleotide sequence ID" value="NZ_CP025704.1"/>
</dbReference>
<dbReference type="InterPro" id="IPR002694">
    <property type="entry name" value="Znf_CHC2"/>
</dbReference>
<keyword evidence="2" id="KW-0175">Coiled coil</keyword>
<keyword evidence="1" id="KW-0863">Zinc-finger</keyword>
<dbReference type="GO" id="GO:0003899">
    <property type="term" value="F:DNA-directed RNA polymerase activity"/>
    <property type="evidence" value="ECO:0007669"/>
    <property type="project" value="UniProtKB-UniRule"/>
</dbReference>
<dbReference type="SMART" id="SM00493">
    <property type="entry name" value="TOPRIM"/>
    <property type="match status" value="1"/>
</dbReference>
<proteinExistence type="inferred from homology"/>
<evidence type="ECO:0000256" key="2">
    <source>
        <dbReference type="SAM" id="Coils"/>
    </source>
</evidence>
<feature type="region of interest" description="Disordered" evidence="3">
    <location>
        <begin position="439"/>
        <end position="458"/>
    </location>
</feature>
<keyword evidence="1" id="KW-0240">DNA-directed RNA polymerase</keyword>
<dbReference type="GO" id="GO:0003677">
    <property type="term" value="F:DNA binding"/>
    <property type="evidence" value="ECO:0007669"/>
    <property type="project" value="UniProtKB-KW"/>
</dbReference>
<dbReference type="AlphaFoldDB" id="A0A2K9NQ17"/>
<name>A0A2K9NQ17_BACTC</name>
<dbReference type="Gene3D" id="3.90.580.10">
    <property type="entry name" value="Zinc finger, CHC2-type domain"/>
    <property type="match status" value="1"/>
</dbReference>
<keyword evidence="5" id="KW-1185">Reference proteome</keyword>
<evidence type="ECO:0000313" key="5">
    <source>
        <dbReference type="Proteomes" id="UP000235584"/>
    </source>
</evidence>
<dbReference type="NCBIfam" id="TIGR01391">
    <property type="entry name" value="dnaG"/>
    <property type="match status" value="1"/>
</dbReference>
<dbReference type="InterPro" id="IPR036977">
    <property type="entry name" value="DNA_primase_Znf_CHC2"/>
</dbReference>